<comment type="caution">
    <text evidence="7">The sequence shown here is derived from an EMBL/GenBank/DDBJ whole genome shotgun (WGS) entry which is preliminary data.</text>
</comment>
<dbReference type="PRINTS" id="PR00421">
    <property type="entry name" value="THIOREDOXIN"/>
</dbReference>
<feature type="non-terminal residue" evidence="7">
    <location>
        <position position="1"/>
    </location>
</feature>
<feature type="domain" description="Thioredoxin" evidence="6">
    <location>
        <begin position="22"/>
        <end position="140"/>
    </location>
</feature>
<evidence type="ECO:0000256" key="5">
    <source>
        <dbReference type="SAM" id="SignalP"/>
    </source>
</evidence>
<evidence type="ECO:0000256" key="2">
    <source>
        <dbReference type="ARBA" id="ARBA00022729"/>
    </source>
</evidence>
<dbReference type="InterPro" id="IPR051063">
    <property type="entry name" value="PDI"/>
</dbReference>
<dbReference type="PANTHER" id="PTHR45672">
    <property type="entry name" value="PROTEIN DISULFIDE-ISOMERASE C17H9.14C-RELATED"/>
    <property type="match status" value="1"/>
</dbReference>
<feature type="chain" id="PRO_5043721036" evidence="5">
    <location>
        <begin position="27"/>
        <end position="670"/>
    </location>
</feature>
<dbReference type="PROSITE" id="PS00194">
    <property type="entry name" value="THIOREDOXIN_1"/>
    <property type="match status" value="1"/>
</dbReference>
<evidence type="ECO:0000259" key="6">
    <source>
        <dbReference type="PROSITE" id="PS51352"/>
    </source>
</evidence>
<dbReference type="InterPro" id="IPR036249">
    <property type="entry name" value="Thioredoxin-like_sf"/>
</dbReference>
<dbReference type="GO" id="GO:0006457">
    <property type="term" value="P:protein folding"/>
    <property type="evidence" value="ECO:0007669"/>
    <property type="project" value="TreeGrafter"/>
</dbReference>
<dbReference type="Pfam" id="PF00085">
    <property type="entry name" value="Thioredoxin"/>
    <property type="match status" value="2"/>
</dbReference>
<sequence>MLVSILRALSELPVSLLITSFALASAALPAQTASLKPPLTPENFESTVAHGLWFVEHFSPYCGHCRKFLPTWEKLVEHTETTGGVQLAQVDCSVNGDLCNVNNIKAYPQLNLYRDGVFVEKFEGNRDFDELTKYLANHTPPPKPPTNRQPPLPPTPPVHAPALNPTGDVTVLDSTNFDKNINMGAAFVKFYAPWCGHCKKLAPVWKQFAKIMQGKITIAEVNCEADEKLCKSQGVSGYPTLVYYPPGGEKSEYTGGRKLEQLKAFVEKAIAPATQPIQPEEIDAYVTDNPVIYLLLHSADDVQLINTVSRLAAPLLGSPLVFTSTAPALRKRYAIPETAPWAIIALKDRNPHTASAMYIGGRTLDASDVDFSKWLMANRLPTSLELMQDSFQSVMNAPHAPLVVIAAVGSDTKEKVADRFHDIALKWRVRTAGTGIVAGRSVVFTWMDADKWQSWLKSMYGLRKPRGDDLEDVGVIIADHQVLKYYDAEPSGVPIKLTSPSIFAALEGIADGKVKPKESENLIERMARYLNNKMTAVETYVMANPLTAVFFLVLIVIAVFTVVRRFVTDDSSAHEREYGYSKVAIIASSIDRRSFQSSPFSATTMNTAPTTAATTPLKRLAIHSTSTCAAQASAYGKCILATYTDVTKDVCKEDFAKFAKCLRDAMGRKW</sequence>
<dbReference type="Proteomes" id="UP001362999">
    <property type="component" value="Unassembled WGS sequence"/>
</dbReference>
<accession>A0AAW0BWP8</accession>
<evidence type="ECO:0000256" key="4">
    <source>
        <dbReference type="SAM" id="Phobius"/>
    </source>
</evidence>
<reference evidence="7 8" key="1">
    <citation type="journal article" date="2024" name="J Genomics">
        <title>Draft genome sequencing and assembly of Favolaschia claudopus CIRM-BRFM 2984 isolated from oak limbs.</title>
        <authorList>
            <person name="Navarro D."/>
            <person name="Drula E."/>
            <person name="Chaduli D."/>
            <person name="Cazenave R."/>
            <person name="Ahrendt S."/>
            <person name="Wang J."/>
            <person name="Lipzen A."/>
            <person name="Daum C."/>
            <person name="Barry K."/>
            <person name="Grigoriev I.V."/>
            <person name="Favel A."/>
            <person name="Rosso M.N."/>
            <person name="Martin F."/>
        </authorList>
    </citation>
    <scope>NUCLEOTIDE SEQUENCE [LARGE SCALE GENOMIC DNA]</scope>
    <source>
        <strain evidence="7 8">CIRM-BRFM 2984</strain>
    </source>
</reference>
<protein>
    <submittedName>
        <fullName evidence="7">Protein disulfide isomerase</fullName>
    </submittedName>
</protein>
<feature type="compositionally biased region" description="Pro residues" evidence="3">
    <location>
        <begin position="139"/>
        <end position="159"/>
    </location>
</feature>
<evidence type="ECO:0000256" key="1">
    <source>
        <dbReference type="ARBA" id="ARBA00006347"/>
    </source>
</evidence>
<keyword evidence="4" id="KW-0472">Membrane</keyword>
<gene>
    <name evidence="7" type="ORF">R3P38DRAFT_2702733</name>
</gene>
<dbReference type="EMBL" id="JAWWNJ010000025">
    <property type="protein sequence ID" value="KAK7030633.1"/>
    <property type="molecule type" value="Genomic_DNA"/>
</dbReference>
<dbReference type="GO" id="GO:0005783">
    <property type="term" value="C:endoplasmic reticulum"/>
    <property type="evidence" value="ECO:0007669"/>
    <property type="project" value="TreeGrafter"/>
</dbReference>
<feature type="signal peptide" evidence="5">
    <location>
        <begin position="1"/>
        <end position="26"/>
    </location>
</feature>
<dbReference type="InterPro" id="IPR017937">
    <property type="entry name" value="Thioredoxin_CS"/>
</dbReference>
<evidence type="ECO:0000313" key="7">
    <source>
        <dbReference type="EMBL" id="KAK7030633.1"/>
    </source>
</evidence>
<keyword evidence="7" id="KW-0413">Isomerase</keyword>
<keyword evidence="4" id="KW-0812">Transmembrane</keyword>
<dbReference type="AlphaFoldDB" id="A0AAW0BWP8"/>
<dbReference type="Gene3D" id="3.40.30.10">
    <property type="entry name" value="Glutaredoxin"/>
    <property type="match status" value="3"/>
</dbReference>
<feature type="region of interest" description="Disordered" evidence="3">
    <location>
        <begin position="136"/>
        <end position="160"/>
    </location>
</feature>
<dbReference type="PROSITE" id="PS51352">
    <property type="entry name" value="THIOREDOXIN_2"/>
    <property type="match status" value="2"/>
</dbReference>
<evidence type="ECO:0000256" key="3">
    <source>
        <dbReference type="SAM" id="MobiDB-lite"/>
    </source>
</evidence>
<dbReference type="SUPFAM" id="SSF52833">
    <property type="entry name" value="Thioredoxin-like"/>
    <property type="match status" value="2"/>
</dbReference>
<keyword evidence="8" id="KW-1185">Reference proteome</keyword>
<organism evidence="7 8">
    <name type="scientific">Favolaschia claudopus</name>
    <dbReference type="NCBI Taxonomy" id="2862362"/>
    <lineage>
        <taxon>Eukaryota</taxon>
        <taxon>Fungi</taxon>
        <taxon>Dikarya</taxon>
        <taxon>Basidiomycota</taxon>
        <taxon>Agaricomycotina</taxon>
        <taxon>Agaricomycetes</taxon>
        <taxon>Agaricomycetidae</taxon>
        <taxon>Agaricales</taxon>
        <taxon>Marasmiineae</taxon>
        <taxon>Mycenaceae</taxon>
        <taxon>Favolaschia</taxon>
    </lineage>
</organism>
<keyword evidence="2 5" id="KW-0732">Signal</keyword>
<feature type="domain" description="Thioredoxin" evidence="6">
    <location>
        <begin position="149"/>
        <end position="271"/>
    </location>
</feature>
<feature type="transmembrane region" description="Helical" evidence="4">
    <location>
        <begin position="540"/>
        <end position="563"/>
    </location>
</feature>
<dbReference type="PANTHER" id="PTHR45672:SF3">
    <property type="entry name" value="THIOREDOXIN DOMAIN-CONTAINING PROTEIN 5"/>
    <property type="match status" value="1"/>
</dbReference>
<proteinExistence type="inferred from homology"/>
<dbReference type="CDD" id="cd02961">
    <property type="entry name" value="PDI_a_family"/>
    <property type="match status" value="1"/>
</dbReference>
<dbReference type="InterPro" id="IPR013766">
    <property type="entry name" value="Thioredoxin_domain"/>
</dbReference>
<keyword evidence="4" id="KW-1133">Transmembrane helix</keyword>
<evidence type="ECO:0000313" key="8">
    <source>
        <dbReference type="Proteomes" id="UP001362999"/>
    </source>
</evidence>
<name>A0AAW0BWP8_9AGAR</name>
<comment type="similarity">
    <text evidence="1">Belongs to the protein disulfide isomerase family.</text>
</comment>
<dbReference type="GO" id="GO:0003756">
    <property type="term" value="F:protein disulfide isomerase activity"/>
    <property type="evidence" value="ECO:0007669"/>
    <property type="project" value="TreeGrafter"/>
</dbReference>